<dbReference type="GO" id="GO:0051307">
    <property type="term" value="P:meiotic chromosome separation"/>
    <property type="evidence" value="ECO:0007669"/>
    <property type="project" value="TreeGrafter"/>
</dbReference>
<keyword evidence="3" id="KW-0378">Hydrolase</keyword>
<comment type="catalytic activity">
    <reaction evidence="1">
        <text>All bonds known to be hydrolyzed by this endopeptidase have arginine in P1 and an acidic residue in P4. P6 is often occupied by an acidic residue or by a hydroxy-amino-acid residue, the phosphorylation of which enhances cleavage.</text>
        <dbReference type="EC" id="3.4.22.49"/>
    </reaction>
</comment>
<dbReference type="Pfam" id="PF03568">
    <property type="entry name" value="Separin_C"/>
    <property type="match status" value="1"/>
</dbReference>
<dbReference type="EMBL" id="CM017327">
    <property type="protein sequence ID" value="KAE8099186.1"/>
    <property type="molecule type" value="Genomic_DNA"/>
</dbReference>
<protein>
    <recommendedName>
        <fullName evidence="2">separase</fullName>
        <ecNumber evidence="2">3.4.22.49</ecNumber>
    </recommendedName>
</protein>
<feature type="region of interest" description="Disordered" evidence="5">
    <location>
        <begin position="810"/>
        <end position="866"/>
    </location>
</feature>
<dbReference type="GO" id="GO:0006508">
    <property type="term" value="P:proteolysis"/>
    <property type="evidence" value="ECO:0007669"/>
    <property type="project" value="InterPro"/>
</dbReference>
<dbReference type="InterPro" id="IPR030397">
    <property type="entry name" value="SEPARIN_core_dom"/>
</dbReference>
<feature type="compositionally biased region" description="Basic and acidic residues" evidence="5">
    <location>
        <begin position="810"/>
        <end position="823"/>
    </location>
</feature>
<sequence length="1720" mass="193956">MVMYSNQVSNKASLNLFLLGNSCTCESERDGSDENSKAILSVAVASFTLSIRTKLNIKRSVHLIKHIITTEWIQPQGLKHLFASFHNIGVFLYRNKQVKEASKALKLCCRVSWTCVKRLCQIFVQKSKELVGDFSEDAIVEFVNDACTSSAFLLDVLHQCDSHKVKRTVALSLEDWCVAGKVFERLPGPVPLVKQWVKMECKRHKNVDEGDNSPILYCLLSSSVKVSKRTIGLILEQELFAYEEMEALYPEFCQEMQMKIIGILLKDVYITPDTCLQKSRILVRKGRALRVCGIEGLNDCIQCLSDSISTINELYGETCSRGISTRHQLAVTYCLRALCIQEAEPNSKQIFQDIKAALNLWLSISIPDHCSADEPCSMVPENTMLLLYNIIDLLSMKGCVDFDHDIYRLMNRLFRWKSVPLENCLAVLWESRRTTHALCISPVNEAFINLSDHCGELSKSVDFWIRCLKGSRPLIVGFQQSFSFSFSNPHSSCNHESTFRSDITVDEVKAAAFELISSVPVPSRSVFLAGYLFYDLCDRLISNGRLIEALSYAKEAHRLRTKLFQEKFKYSVEQQNERYNETGDINQKVTYGLKNLQVCRSVAAKIWSSGTIPWDWEGCYLSPWNVLQCYLESTLQVGIIHEIIGNGAEAETFLSWGKNISCLQSLPLFIVAFSCVLGKLYRKKRLWEMAEKELQSAKKILMDTSMNFSCIKCRLMLEATVDQHLGDLSRSNFDSTSADISVEKLSHAENFYKLALDKLNLSVWENCVSFPEKANAESMMLKKTLVKDAECGASNHSACFVATEQYPRKSTREQPKVKTEAKTSRKKAPKPLLKEKIPENNSRLTRSRYRSTQNQSMSTSGESQVGPSGYLKGNDVFDSSDLLCQGESFLETKSCTVAFGCEVKCISNNMWCWQCLSMAAMESGLLNNFVHMKWEVVRRRLLIRLLSGIGKCFGNGGQIHETHKVLFQSISVLVSGNPFGHTCSSVPLTTLLDYIGKEIAGDAFTVERAVILHNICWFSLKNYHSKETRTTCCDLFNIHLPKLVSWLMLAFVLCREVPILLQKVSQLLATVYVLSASTELFPLFSSCKALSESHWASYFHQASLGTHLSYQFFSNMTGRCKAQLVDAEASYVPGSTCREETSTQLRLAPDSIQDLEEFVTKFFVGLPDMTVVCISLLGGAYASLLKDLLLYPTCVHAWMLVSRMNSKSQPVVLLLPVDPVIEAEASDDDANSDSGKLWKSKDVDKYWHCPWGSTVVDDVAPVFKRILEENYLSSSKFPLEDTKRNRTLWWMWRKKLDCRLGRFLRNLEDSWLGPWKYVLLGEWSNRRRLDLVHKKLMCDLKSKCKLDVNESLLKVILGGSKYDFEEEACISQLCPRRGCYVSTVGCFDKAKCGTSSNASYGVDQQSEFAFQLIQEAMSELEGEDSVNREPIILVLDCEVQMLPWENFPILRNQEVYRMPSVGSISVALDRSHQHQEQVGKFVANFPLIDPLDAFYLLNPSGDLSSTQVEFENWFRDQNLEGKAGSAPTAEELVVALKSHDLFIYFGHGSGAQYIPRREIQKLENCAATLLMGCSSGSLTLNGCYIPQGTPLSYLLAGSPVIVANLWEVTDKDIDRFGKAMLDAWLRERSNPLGCAQCNLLAEEFEAMTIRGNKGNGKRKARRKKSPETCETSSFTDFCDHRPKIGSFMSQAREACTLPFLIGGSPVCYGIPTGIRRNKDL</sequence>
<dbReference type="OrthoDB" id="10255632at2759"/>
<gene>
    <name evidence="7" type="ORF">FH972_017189</name>
</gene>
<dbReference type="Proteomes" id="UP000327013">
    <property type="component" value="Chromosome 7"/>
</dbReference>
<dbReference type="GO" id="GO:0072686">
    <property type="term" value="C:mitotic spindle"/>
    <property type="evidence" value="ECO:0007669"/>
    <property type="project" value="TreeGrafter"/>
</dbReference>
<evidence type="ECO:0000313" key="7">
    <source>
        <dbReference type="EMBL" id="KAE8099186.1"/>
    </source>
</evidence>
<organism evidence="7 8">
    <name type="scientific">Carpinus fangiana</name>
    <dbReference type="NCBI Taxonomy" id="176857"/>
    <lineage>
        <taxon>Eukaryota</taxon>
        <taxon>Viridiplantae</taxon>
        <taxon>Streptophyta</taxon>
        <taxon>Embryophyta</taxon>
        <taxon>Tracheophyta</taxon>
        <taxon>Spermatophyta</taxon>
        <taxon>Magnoliopsida</taxon>
        <taxon>eudicotyledons</taxon>
        <taxon>Gunneridae</taxon>
        <taxon>Pentapetalae</taxon>
        <taxon>rosids</taxon>
        <taxon>fabids</taxon>
        <taxon>Fagales</taxon>
        <taxon>Betulaceae</taxon>
        <taxon>Carpinus</taxon>
    </lineage>
</organism>
<dbReference type="PANTHER" id="PTHR12792">
    <property type="entry name" value="EXTRA SPINDLE POLES 1-RELATED"/>
    <property type="match status" value="1"/>
</dbReference>
<evidence type="ECO:0000256" key="3">
    <source>
        <dbReference type="ARBA" id="ARBA00022801"/>
    </source>
</evidence>
<dbReference type="PROSITE" id="PS51700">
    <property type="entry name" value="SEPARIN"/>
    <property type="match status" value="1"/>
</dbReference>
<evidence type="ECO:0000256" key="1">
    <source>
        <dbReference type="ARBA" id="ARBA00000451"/>
    </source>
</evidence>
<evidence type="ECO:0000259" key="6">
    <source>
        <dbReference type="PROSITE" id="PS51700"/>
    </source>
</evidence>
<evidence type="ECO:0000256" key="4">
    <source>
        <dbReference type="ARBA" id="ARBA00022829"/>
    </source>
</evidence>
<dbReference type="PANTHER" id="PTHR12792:SF0">
    <property type="entry name" value="SEPARIN"/>
    <property type="match status" value="1"/>
</dbReference>
<evidence type="ECO:0000256" key="5">
    <source>
        <dbReference type="SAM" id="MobiDB-lite"/>
    </source>
</evidence>
<keyword evidence="8" id="KW-1185">Reference proteome</keyword>
<reference evidence="7 8" key="1">
    <citation type="submission" date="2019-06" db="EMBL/GenBank/DDBJ databases">
        <title>A chromosomal-level reference genome of Carpinus fangiana (Coryloideae, Betulaceae).</title>
        <authorList>
            <person name="Yang X."/>
            <person name="Wang Z."/>
            <person name="Zhang L."/>
            <person name="Hao G."/>
            <person name="Liu J."/>
            <person name="Yang Y."/>
        </authorList>
    </citation>
    <scope>NUCLEOTIDE SEQUENCE [LARGE SCALE GENOMIC DNA]</scope>
    <source>
        <strain evidence="7">Cfa_2016G</strain>
        <tissue evidence="7">Leaf</tissue>
    </source>
</reference>
<feature type="domain" description="Peptidase C50" evidence="6">
    <location>
        <begin position="1490"/>
        <end position="1584"/>
    </location>
</feature>
<accession>A0A5N6RLJ1</accession>
<feature type="compositionally biased region" description="Polar residues" evidence="5">
    <location>
        <begin position="839"/>
        <end position="866"/>
    </location>
</feature>
<dbReference type="GO" id="GO:0004197">
    <property type="term" value="F:cysteine-type endopeptidase activity"/>
    <property type="evidence" value="ECO:0007669"/>
    <property type="project" value="InterPro"/>
</dbReference>
<keyword evidence="4" id="KW-0159">Chromosome partition</keyword>
<evidence type="ECO:0000256" key="2">
    <source>
        <dbReference type="ARBA" id="ARBA00012489"/>
    </source>
</evidence>
<dbReference type="EC" id="3.4.22.49" evidence="2"/>
<proteinExistence type="predicted"/>
<dbReference type="GO" id="GO:0005737">
    <property type="term" value="C:cytoplasm"/>
    <property type="evidence" value="ECO:0007669"/>
    <property type="project" value="TreeGrafter"/>
</dbReference>
<evidence type="ECO:0000313" key="8">
    <source>
        <dbReference type="Proteomes" id="UP000327013"/>
    </source>
</evidence>
<dbReference type="GO" id="GO:0005634">
    <property type="term" value="C:nucleus"/>
    <property type="evidence" value="ECO:0007669"/>
    <property type="project" value="InterPro"/>
</dbReference>
<dbReference type="InterPro" id="IPR005314">
    <property type="entry name" value="Peptidase_C50"/>
</dbReference>
<name>A0A5N6RLJ1_9ROSI</name>